<accession>A0A840CTV3</accession>
<evidence type="ECO:0000313" key="3">
    <source>
        <dbReference type="Proteomes" id="UP000555103"/>
    </source>
</evidence>
<dbReference type="PROSITE" id="PS51257">
    <property type="entry name" value="PROKAR_LIPOPROTEIN"/>
    <property type="match status" value="1"/>
</dbReference>
<gene>
    <name evidence="2" type="ORF">GGR21_001012</name>
</gene>
<protein>
    <recommendedName>
        <fullName evidence="4">Lipoprotein</fullName>
    </recommendedName>
</protein>
<dbReference type="Proteomes" id="UP000555103">
    <property type="component" value="Unassembled WGS sequence"/>
</dbReference>
<evidence type="ECO:0000256" key="1">
    <source>
        <dbReference type="SAM" id="SignalP"/>
    </source>
</evidence>
<sequence>MKKSLILLTILSLSIIGLFSSCSGCVKKAAKSATETGLEAIEGISEAVDEHGARVGEKATDAAGKLAEGVGRSLDRQLNEHAEKVFSVGGRTVVQAVDGFADGFNKEVETHYDVIPYTANFSSGVSLDYFAKYKEKPIIDAYFLIMEGGTYRCKFECENTSGKVFLTKDAEIEKIVGERKYSLVSFALNPDEEKTFADIKNVKITVTKKK</sequence>
<dbReference type="AlphaFoldDB" id="A0A840CTV3"/>
<organism evidence="2 3">
    <name type="scientific">Dysgonomonas hofstadii</name>
    <dbReference type="NCBI Taxonomy" id="637886"/>
    <lineage>
        <taxon>Bacteria</taxon>
        <taxon>Pseudomonadati</taxon>
        <taxon>Bacteroidota</taxon>
        <taxon>Bacteroidia</taxon>
        <taxon>Bacteroidales</taxon>
        <taxon>Dysgonomonadaceae</taxon>
        <taxon>Dysgonomonas</taxon>
    </lineage>
</organism>
<evidence type="ECO:0008006" key="4">
    <source>
        <dbReference type="Google" id="ProtNLM"/>
    </source>
</evidence>
<keyword evidence="1" id="KW-0732">Signal</keyword>
<dbReference type="EMBL" id="JACIEP010000003">
    <property type="protein sequence ID" value="MBB4035123.1"/>
    <property type="molecule type" value="Genomic_DNA"/>
</dbReference>
<reference evidence="2 3" key="1">
    <citation type="submission" date="2020-08" db="EMBL/GenBank/DDBJ databases">
        <title>Genomic Encyclopedia of Type Strains, Phase IV (KMG-IV): sequencing the most valuable type-strain genomes for metagenomic binning, comparative biology and taxonomic classification.</title>
        <authorList>
            <person name="Goeker M."/>
        </authorList>
    </citation>
    <scope>NUCLEOTIDE SEQUENCE [LARGE SCALE GENOMIC DNA]</scope>
    <source>
        <strain evidence="2 3">DSM 104969</strain>
    </source>
</reference>
<feature type="signal peptide" evidence="1">
    <location>
        <begin position="1"/>
        <end position="23"/>
    </location>
</feature>
<evidence type="ECO:0000313" key="2">
    <source>
        <dbReference type="EMBL" id="MBB4035123.1"/>
    </source>
</evidence>
<keyword evidence="3" id="KW-1185">Reference proteome</keyword>
<name>A0A840CTV3_9BACT</name>
<feature type="chain" id="PRO_5032916592" description="Lipoprotein" evidence="1">
    <location>
        <begin position="24"/>
        <end position="210"/>
    </location>
</feature>
<proteinExistence type="predicted"/>
<comment type="caution">
    <text evidence="2">The sequence shown here is derived from an EMBL/GenBank/DDBJ whole genome shotgun (WGS) entry which is preliminary data.</text>
</comment>
<dbReference type="RefSeq" id="WP_183306070.1">
    <property type="nucleotide sequence ID" value="NZ_JACIEP010000003.1"/>
</dbReference>